<sequence>MSPIPQLLRLLILLLTPFWLSLAVEGLGLYGSMPSLLSSWRRPADVDTATAQPTGWRERAYLAANPDVAAAVRSGQLSSGYAHYVQQGRAEGRRGGFVEQVKKPAEAPPAASQPAPVQTAPVQVAPAQPAPSPASVPAAPLPAAKPEPQDAAPRTEPAVEILRPGVKPVPDAPARPTSTPNPIQTVASTAAPRHVERIRTANGGDGLRVVMDFDQEPRFETPVRRPDGRLEMTLPGTQWQAPAAGRLPATALGYRAERTGSGTRLLFSDEDGGSDGKGDGRGDAKGEAVRLLAVSTLAPEKDRGHRLVIDLMLPSMAPSTAKPDRKSR</sequence>
<keyword evidence="3" id="KW-1185">Reference proteome</keyword>
<dbReference type="PRINTS" id="PR01217">
    <property type="entry name" value="PRICHEXTENSN"/>
</dbReference>
<dbReference type="RefSeq" id="WP_174472441.1">
    <property type="nucleotide sequence ID" value="NZ_JAGINN010000009.1"/>
</dbReference>
<accession>A0ABX2KIW0</accession>
<organism evidence="2 3">
    <name type="scientific">Azospirillum melinis</name>
    <dbReference type="NCBI Taxonomy" id="328839"/>
    <lineage>
        <taxon>Bacteria</taxon>
        <taxon>Pseudomonadati</taxon>
        <taxon>Pseudomonadota</taxon>
        <taxon>Alphaproteobacteria</taxon>
        <taxon>Rhodospirillales</taxon>
        <taxon>Azospirillaceae</taxon>
        <taxon>Azospirillum</taxon>
    </lineage>
</organism>
<feature type="compositionally biased region" description="Low complexity" evidence="1">
    <location>
        <begin position="108"/>
        <end position="127"/>
    </location>
</feature>
<proteinExistence type="predicted"/>
<evidence type="ECO:0000313" key="3">
    <source>
        <dbReference type="Proteomes" id="UP000605086"/>
    </source>
</evidence>
<comment type="caution">
    <text evidence="2">The sequence shown here is derived from an EMBL/GenBank/DDBJ whole genome shotgun (WGS) entry which is preliminary data.</text>
</comment>
<protein>
    <submittedName>
        <fullName evidence="2">Uncharacterized protein</fullName>
    </submittedName>
</protein>
<feature type="region of interest" description="Disordered" evidence="1">
    <location>
        <begin position="101"/>
        <end position="184"/>
    </location>
</feature>
<feature type="compositionally biased region" description="Basic and acidic residues" evidence="1">
    <location>
        <begin position="274"/>
        <end position="285"/>
    </location>
</feature>
<dbReference type="EMBL" id="WHOS01000025">
    <property type="protein sequence ID" value="NUB01361.1"/>
    <property type="molecule type" value="Genomic_DNA"/>
</dbReference>
<evidence type="ECO:0000313" key="2">
    <source>
        <dbReference type="EMBL" id="NUB01361.1"/>
    </source>
</evidence>
<gene>
    <name evidence="2" type="ORF">GBZ48_19045</name>
</gene>
<name>A0ABX2KIW0_9PROT</name>
<feature type="region of interest" description="Disordered" evidence="1">
    <location>
        <begin position="263"/>
        <end position="285"/>
    </location>
</feature>
<dbReference type="Proteomes" id="UP000605086">
    <property type="component" value="Unassembled WGS sequence"/>
</dbReference>
<reference evidence="2 3" key="1">
    <citation type="submission" date="2019-10" db="EMBL/GenBank/DDBJ databases">
        <title>Genome sequence of Azospirillum melinis.</title>
        <authorList>
            <person name="Ambrosini A."/>
            <person name="Sant'Anna F.H."/>
            <person name="Cassan F.D."/>
            <person name="Souza E.M."/>
            <person name="Passaglia L.M.P."/>
        </authorList>
    </citation>
    <scope>NUCLEOTIDE SEQUENCE [LARGE SCALE GENOMIC DNA]</scope>
    <source>
        <strain evidence="2 3">TMCY0552</strain>
    </source>
</reference>
<feature type="compositionally biased region" description="Pro residues" evidence="1">
    <location>
        <begin position="128"/>
        <end position="145"/>
    </location>
</feature>
<evidence type="ECO:0000256" key="1">
    <source>
        <dbReference type="SAM" id="MobiDB-lite"/>
    </source>
</evidence>